<dbReference type="EMBL" id="BTGD01000005">
    <property type="protein sequence ID" value="GMM55637.1"/>
    <property type="molecule type" value="Genomic_DNA"/>
</dbReference>
<dbReference type="GO" id="GO:0005634">
    <property type="term" value="C:nucleus"/>
    <property type="evidence" value="ECO:0007669"/>
    <property type="project" value="TreeGrafter"/>
</dbReference>
<feature type="domain" description="WLM" evidence="2">
    <location>
        <begin position="5"/>
        <end position="201"/>
    </location>
</feature>
<feature type="region of interest" description="Disordered" evidence="1">
    <location>
        <begin position="261"/>
        <end position="324"/>
    </location>
</feature>
<accession>A0AAV5RWA8</accession>
<evidence type="ECO:0000259" key="2">
    <source>
        <dbReference type="PROSITE" id="PS51397"/>
    </source>
</evidence>
<evidence type="ECO:0000313" key="3">
    <source>
        <dbReference type="EMBL" id="GMM55637.1"/>
    </source>
</evidence>
<dbReference type="InterPro" id="IPR053000">
    <property type="entry name" value="WSS1-like_metalloprotease"/>
</dbReference>
<feature type="region of interest" description="Disordered" evidence="1">
    <location>
        <begin position="139"/>
        <end position="184"/>
    </location>
</feature>
<dbReference type="InterPro" id="IPR013536">
    <property type="entry name" value="WLM_dom"/>
</dbReference>
<proteinExistence type="predicted"/>
<dbReference type="Pfam" id="PF08325">
    <property type="entry name" value="WLM"/>
    <property type="match status" value="1"/>
</dbReference>
<sequence length="324" mass="35844">MAGDGITPGANPQIGQLTFLKRKPDSQRAHSLLQDLTKAVSYLMLKNKLKVGTLAEFYPRDKRLLGLNVNAGMKIMVRLRSPYNDAEFLSWESIMETMIHELTHNRFGPHDSKFHKQMEEFRVDQWYYERMGMHNTFLGSGRKLGGSGQNGTSNRGRVRRGGFVGKGKKLGSGSSADDRIAPGQGLTPREMAALAAAKRHVNDEAEMCHDDTVDVEEVLHNHSQMESQIEVVVIPDEDSEEKAKTGAEAAVQPQREVIELRDNEDTVENRPGSEGSSVPDARSSNTLEASPGDNDIELIPLDDQTDLQTTSKTADSDLEVIDLT</sequence>
<reference evidence="3 4" key="1">
    <citation type="journal article" date="2023" name="Elife">
        <title>Identification of key yeast species and microbe-microbe interactions impacting larval growth of Drosophila in the wild.</title>
        <authorList>
            <person name="Mure A."/>
            <person name="Sugiura Y."/>
            <person name="Maeda R."/>
            <person name="Honda K."/>
            <person name="Sakurai N."/>
            <person name="Takahashi Y."/>
            <person name="Watada M."/>
            <person name="Katoh T."/>
            <person name="Gotoh A."/>
            <person name="Gotoh Y."/>
            <person name="Taniguchi I."/>
            <person name="Nakamura K."/>
            <person name="Hayashi T."/>
            <person name="Katayama T."/>
            <person name="Uemura T."/>
            <person name="Hattori Y."/>
        </authorList>
    </citation>
    <scope>NUCLEOTIDE SEQUENCE [LARGE SCALE GENOMIC DNA]</scope>
    <source>
        <strain evidence="3 4">KH-74</strain>
    </source>
</reference>
<dbReference type="GO" id="GO:0008237">
    <property type="term" value="F:metallopeptidase activity"/>
    <property type="evidence" value="ECO:0007669"/>
    <property type="project" value="TreeGrafter"/>
</dbReference>
<keyword evidence="4" id="KW-1185">Reference proteome</keyword>
<dbReference type="Proteomes" id="UP001377567">
    <property type="component" value="Unassembled WGS sequence"/>
</dbReference>
<comment type="caution">
    <text evidence="3">The sequence shown here is derived from an EMBL/GenBank/DDBJ whole genome shotgun (WGS) entry which is preliminary data.</text>
</comment>
<name>A0AAV5RWA8_MAUHU</name>
<protein>
    <submittedName>
        <fullName evidence="3">Metalloendopeptidase</fullName>
    </submittedName>
</protein>
<dbReference type="PANTHER" id="PTHR46622:SF1">
    <property type="entry name" value="DNA-DEPENDENT METALLOPROTEASE WSS1"/>
    <property type="match status" value="1"/>
</dbReference>
<dbReference type="PANTHER" id="PTHR46622">
    <property type="entry name" value="DNA-DEPENDENT METALLOPROTEASE WSS1"/>
    <property type="match status" value="1"/>
</dbReference>
<dbReference type="PROSITE" id="PS51397">
    <property type="entry name" value="WLM"/>
    <property type="match status" value="1"/>
</dbReference>
<gene>
    <name evidence="3" type="ORF">DAKH74_022530</name>
</gene>
<evidence type="ECO:0000313" key="4">
    <source>
        <dbReference type="Proteomes" id="UP001377567"/>
    </source>
</evidence>
<dbReference type="GO" id="GO:0006281">
    <property type="term" value="P:DNA repair"/>
    <property type="evidence" value="ECO:0007669"/>
    <property type="project" value="TreeGrafter"/>
</dbReference>
<evidence type="ECO:0000256" key="1">
    <source>
        <dbReference type="SAM" id="MobiDB-lite"/>
    </source>
</evidence>
<dbReference type="AlphaFoldDB" id="A0AAV5RWA8"/>
<organism evidence="3 4">
    <name type="scientific">Maudiozyma humilis</name>
    <name type="common">Sour dough yeast</name>
    <name type="synonym">Kazachstania humilis</name>
    <dbReference type="NCBI Taxonomy" id="51915"/>
    <lineage>
        <taxon>Eukaryota</taxon>
        <taxon>Fungi</taxon>
        <taxon>Dikarya</taxon>
        <taxon>Ascomycota</taxon>
        <taxon>Saccharomycotina</taxon>
        <taxon>Saccharomycetes</taxon>
        <taxon>Saccharomycetales</taxon>
        <taxon>Saccharomycetaceae</taxon>
        <taxon>Maudiozyma</taxon>
    </lineage>
</organism>